<comment type="caution">
    <text evidence="7">The sequence shown here is derived from an EMBL/GenBank/DDBJ whole genome shotgun (WGS) entry which is preliminary data.</text>
</comment>
<organism evidence="7 8">
    <name type="scientific">Chitinophaga chungangae</name>
    <dbReference type="NCBI Taxonomy" id="2821488"/>
    <lineage>
        <taxon>Bacteria</taxon>
        <taxon>Pseudomonadati</taxon>
        <taxon>Bacteroidota</taxon>
        <taxon>Chitinophagia</taxon>
        <taxon>Chitinophagales</taxon>
        <taxon>Chitinophagaceae</taxon>
        <taxon>Chitinophaga</taxon>
    </lineage>
</organism>
<gene>
    <name evidence="7" type="ORF">J7I43_07260</name>
</gene>
<evidence type="ECO:0000256" key="1">
    <source>
        <dbReference type="ARBA" id="ARBA00010641"/>
    </source>
</evidence>
<proteinExistence type="inferred from homology"/>
<evidence type="ECO:0000313" key="8">
    <source>
        <dbReference type="Proteomes" id="UP000679126"/>
    </source>
</evidence>
<dbReference type="NCBIfam" id="TIGR02985">
    <property type="entry name" value="Sig70_bacteroi1"/>
    <property type="match status" value="1"/>
</dbReference>
<dbReference type="RefSeq" id="WP_209144730.1">
    <property type="nucleotide sequence ID" value="NZ_JAGHKP010000001.1"/>
</dbReference>
<evidence type="ECO:0000256" key="3">
    <source>
        <dbReference type="ARBA" id="ARBA00023082"/>
    </source>
</evidence>
<dbReference type="InterPro" id="IPR013325">
    <property type="entry name" value="RNA_pol_sigma_r2"/>
</dbReference>
<accession>A0ABS3YBE3</accession>
<feature type="domain" description="RNA polymerase sigma-70 region 2" evidence="5">
    <location>
        <begin position="26"/>
        <end position="90"/>
    </location>
</feature>
<reference evidence="8" key="1">
    <citation type="submission" date="2021-03" db="EMBL/GenBank/DDBJ databases">
        <title>Assistant Professor.</title>
        <authorList>
            <person name="Huq M.A."/>
        </authorList>
    </citation>
    <scope>NUCLEOTIDE SEQUENCE [LARGE SCALE GENOMIC DNA]</scope>
    <source>
        <strain evidence="8">MAH-28</strain>
    </source>
</reference>
<comment type="similarity">
    <text evidence="1">Belongs to the sigma-70 factor family. ECF subfamily.</text>
</comment>
<evidence type="ECO:0000313" key="7">
    <source>
        <dbReference type="EMBL" id="MBO9152001.1"/>
    </source>
</evidence>
<evidence type="ECO:0000256" key="2">
    <source>
        <dbReference type="ARBA" id="ARBA00023015"/>
    </source>
</evidence>
<dbReference type="InterPro" id="IPR013324">
    <property type="entry name" value="RNA_pol_sigma_r3/r4-like"/>
</dbReference>
<dbReference type="PANTHER" id="PTHR43133:SF46">
    <property type="entry name" value="RNA POLYMERASE SIGMA-70 FACTOR ECF SUBFAMILY"/>
    <property type="match status" value="1"/>
</dbReference>
<protein>
    <submittedName>
        <fullName evidence="7">RNA polymerase sigma-70 factor</fullName>
    </submittedName>
</protein>
<dbReference type="InterPro" id="IPR014327">
    <property type="entry name" value="RNA_pol_sigma70_bacteroid"/>
</dbReference>
<evidence type="ECO:0000259" key="5">
    <source>
        <dbReference type="Pfam" id="PF04542"/>
    </source>
</evidence>
<evidence type="ECO:0000256" key="4">
    <source>
        <dbReference type="ARBA" id="ARBA00023163"/>
    </source>
</evidence>
<name>A0ABS3YBE3_9BACT</name>
<keyword evidence="3" id="KW-0731">Sigma factor</keyword>
<dbReference type="InterPro" id="IPR007627">
    <property type="entry name" value="RNA_pol_sigma70_r2"/>
</dbReference>
<dbReference type="InterPro" id="IPR039425">
    <property type="entry name" value="RNA_pol_sigma-70-like"/>
</dbReference>
<dbReference type="Pfam" id="PF08281">
    <property type="entry name" value="Sigma70_r4_2"/>
    <property type="match status" value="1"/>
</dbReference>
<dbReference type="SUPFAM" id="SSF88659">
    <property type="entry name" value="Sigma3 and sigma4 domains of RNA polymerase sigma factors"/>
    <property type="match status" value="1"/>
</dbReference>
<dbReference type="InterPro" id="IPR014284">
    <property type="entry name" value="RNA_pol_sigma-70_dom"/>
</dbReference>
<dbReference type="SUPFAM" id="SSF88946">
    <property type="entry name" value="Sigma2 domain of RNA polymerase sigma factors"/>
    <property type="match status" value="1"/>
</dbReference>
<keyword evidence="8" id="KW-1185">Reference proteome</keyword>
<keyword evidence="4" id="KW-0804">Transcription</keyword>
<keyword evidence="2" id="KW-0805">Transcription regulation</keyword>
<dbReference type="NCBIfam" id="TIGR02937">
    <property type="entry name" value="sigma70-ECF"/>
    <property type="match status" value="1"/>
</dbReference>
<dbReference type="EMBL" id="JAGHKP010000001">
    <property type="protein sequence ID" value="MBO9152001.1"/>
    <property type="molecule type" value="Genomic_DNA"/>
</dbReference>
<sequence length="197" mass="23281">MGSNLSGKELLERMKRGDEDAFTSVYRQYHPSLYVFILRYCKIPSLAEDLVHDVFLKIWEIRERIDPERPFSAYLYKITRNHVFKTLQKAATDRVLRDQILARLDTGDAVPAEQLVDTKEYDRLFHEALNQMPPQRLNVFRLCRQEGRTYDEAAEILGISRNAVKKHMVLSMRFIHDYVFRYGGVTLFLTLFQKNIF</sequence>
<evidence type="ECO:0000259" key="6">
    <source>
        <dbReference type="Pfam" id="PF08281"/>
    </source>
</evidence>
<dbReference type="Gene3D" id="1.10.1740.10">
    <property type="match status" value="1"/>
</dbReference>
<feature type="domain" description="RNA polymerase sigma factor 70 region 4 type 2" evidence="6">
    <location>
        <begin position="124"/>
        <end position="173"/>
    </location>
</feature>
<dbReference type="InterPro" id="IPR013249">
    <property type="entry name" value="RNA_pol_sigma70_r4_t2"/>
</dbReference>
<dbReference type="InterPro" id="IPR036388">
    <property type="entry name" value="WH-like_DNA-bd_sf"/>
</dbReference>
<dbReference type="PANTHER" id="PTHR43133">
    <property type="entry name" value="RNA POLYMERASE ECF-TYPE SIGMA FACTO"/>
    <property type="match status" value="1"/>
</dbReference>
<dbReference type="Gene3D" id="1.10.10.10">
    <property type="entry name" value="Winged helix-like DNA-binding domain superfamily/Winged helix DNA-binding domain"/>
    <property type="match status" value="1"/>
</dbReference>
<dbReference type="Proteomes" id="UP000679126">
    <property type="component" value="Unassembled WGS sequence"/>
</dbReference>
<dbReference type="Pfam" id="PF04542">
    <property type="entry name" value="Sigma70_r2"/>
    <property type="match status" value="1"/>
</dbReference>